<reference evidence="1 2" key="1">
    <citation type="submission" date="2022-09" db="EMBL/GenBank/DDBJ databases">
        <authorList>
            <person name="Palmer J.M."/>
        </authorList>
    </citation>
    <scope>NUCLEOTIDE SEQUENCE [LARGE SCALE GENOMIC DNA]</scope>
    <source>
        <strain evidence="1 2">DSM 7382</strain>
    </source>
</reference>
<dbReference type="AlphaFoldDB" id="A0AAW0FVR3"/>
<dbReference type="EMBL" id="JASBNA010000022">
    <property type="protein sequence ID" value="KAK7684986.1"/>
    <property type="molecule type" value="Genomic_DNA"/>
</dbReference>
<evidence type="ECO:0000313" key="2">
    <source>
        <dbReference type="Proteomes" id="UP001385951"/>
    </source>
</evidence>
<gene>
    <name evidence="1" type="ORF">QCA50_011821</name>
</gene>
<dbReference type="Proteomes" id="UP001385951">
    <property type="component" value="Unassembled WGS sequence"/>
</dbReference>
<proteinExistence type="predicted"/>
<comment type="caution">
    <text evidence="1">The sequence shown here is derived from an EMBL/GenBank/DDBJ whole genome shotgun (WGS) entry which is preliminary data.</text>
</comment>
<sequence length="153" mass="16571">MHRPRGTEEIASLVSGAGMEFVSSKRRLSSCALVLLEATTSKREFGLEGNGGGGLRKRPTLQATPLNASGLRTSRLNHFTGPSLIQAHTLLFSSPWNVFVINKMIVCPISPLNHDNETATGLTSHSINIFFCPTLPPTSLSLDSSPFYSRTED</sequence>
<keyword evidence="2" id="KW-1185">Reference proteome</keyword>
<protein>
    <submittedName>
        <fullName evidence="1">Uncharacterized protein</fullName>
    </submittedName>
</protein>
<organism evidence="1 2">
    <name type="scientific">Cerrena zonata</name>
    <dbReference type="NCBI Taxonomy" id="2478898"/>
    <lineage>
        <taxon>Eukaryota</taxon>
        <taxon>Fungi</taxon>
        <taxon>Dikarya</taxon>
        <taxon>Basidiomycota</taxon>
        <taxon>Agaricomycotina</taxon>
        <taxon>Agaricomycetes</taxon>
        <taxon>Polyporales</taxon>
        <taxon>Cerrenaceae</taxon>
        <taxon>Cerrena</taxon>
    </lineage>
</organism>
<name>A0AAW0FVR3_9APHY</name>
<evidence type="ECO:0000313" key="1">
    <source>
        <dbReference type="EMBL" id="KAK7684986.1"/>
    </source>
</evidence>
<accession>A0AAW0FVR3</accession>